<dbReference type="RefSeq" id="WP_189028394.1">
    <property type="nucleotide sequence ID" value="NZ_BMNE01000003.1"/>
</dbReference>
<dbReference type="SMART" id="SM00822">
    <property type="entry name" value="PKS_KR"/>
    <property type="match status" value="1"/>
</dbReference>
<keyword evidence="2" id="KW-0560">Oxidoreductase</keyword>
<evidence type="ECO:0000313" key="5">
    <source>
        <dbReference type="EMBL" id="GGN80604.1"/>
    </source>
</evidence>
<organism evidence="5 6">
    <name type="scientific">Nocardia rhizosphaerihabitans</name>
    <dbReference type="NCBI Taxonomy" id="1691570"/>
    <lineage>
        <taxon>Bacteria</taxon>
        <taxon>Bacillati</taxon>
        <taxon>Actinomycetota</taxon>
        <taxon>Actinomycetes</taxon>
        <taxon>Mycobacteriales</taxon>
        <taxon>Nocardiaceae</taxon>
        <taxon>Nocardia</taxon>
    </lineage>
</organism>
<name>A0ABQ2KFF0_9NOCA</name>
<evidence type="ECO:0000256" key="2">
    <source>
        <dbReference type="ARBA" id="ARBA00023002"/>
    </source>
</evidence>
<dbReference type="InterPro" id="IPR057326">
    <property type="entry name" value="KR_dom"/>
</dbReference>
<comment type="caution">
    <text evidence="5">The sequence shown here is derived from an EMBL/GenBank/DDBJ whole genome shotgun (WGS) entry which is preliminary data.</text>
</comment>
<sequence length="254" mass="26255">MNPQGTSAIITGGASGLGLATARRLHADGAEVVLVDLPTSEGAARAAEIGAGAHFAAADIRDAQQVGAAVALAQTLAPLRVLVNCAGIGDPVRTVSRNGDPVDFDRFTRVIDINLLGTFNVIRLAASAMYANEPVEGERGVIVCTASVAAFDGQIGQASYSASKGALHSMTLPLAREFADALIRVNTIAPGMFATPILNGLSDEARTSLAGQVPHPKRLGDPDEYAALVEHLVSNPMINGETIRLDGAIRMAPR</sequence>
<dbReference type="PRINTS" id="PR00080">
    <property type="entry name" value="SDRFAMILY"/>
</dbReference>
<evidence type="ECO:0000313" key="6">
    <source>
        <dbReference type="Proteomes" id="UP000658127"/>
    </source>
</evidence>
<dbReference type="PROSITE" id="PS00061">
    <property type="entry name" value="ADH_SHORT"/>
    <property type="match status" value="1"/>
</dbReference>
<evidence type="ECO:0000259" key="4">
    <source>
        <dbReference type="SMART" id="SM00822"/>
    </source>
</evidence>
<dbReference type="InterPro" id="IPR002347">
    <property type="entry name" value="SDR_fam"/>
</dbReference>
<evidence type="ECO:0000256" key="1">
    <source>
        <dbReference type="ARBA" id="ARBA00006484"/>
    </source>
</evidence>
<reference evidence="6" key="1">
    <citation type="journal article" date="2019" name="Int. J. Syst. Evol. Microbiol.">
        <title>The Global Catalogue of Microorganisms (GCM) 10K type strain sequencing project: providing services to taxonomists for standard genome sequencing and annotation.</title>
        <authorList>
            <consortium name="The Broad Institute Genomics Platform"/>
            <consortium name="The Broad Institute Genome Sequencing Center for Infectious Disease"/>
            <person name="Wu L."/>
            <person name="Ma J."/>
        </authorList>
    </citation>
    <scope>NUCLEOTIDE SEQUENCE [LARGE SCALE GENOMIC DNA]</scope>
    <source>
        <strain evidence="6">CGMCC 4.7329</strain>
    </source>
</reference>
<dbReference type="PRINTS" id="PR00081">
    <property type="entry name" value="GDHRDH"/>
</dbReference>
<feature type="domain" description="Ketoreductase" evidence="4">
    <location>
        <begin position="6"/>
        <end position="225"/>
    </location>
</feature>
<protein>
    <submittedName>
        <fullName evidence="5">3-hydroxyacyl-CoA dehydrogenase</fullName>
    </submittedName>
</protein>
<gene>
    <name evidence="5" type="ORF">GCM10011610_30120</name>
</gene>
<dbReference type="PANTHER" id="PTHR43658:SF8">
    <property type="entry name" value="17-BETA-HYDROXYSTEROID DEHYDROGENASE 14-RELATED"/>
    <property type="match status" value="1"/>
</dbReference>
<dbReference type="Pfam" id="PF00106">
    <property type="entry name" value="adh_short"/>
    <property type="match status" value="1"/>
</dbReference>
<dbReference type="Proteomes" id="UP000658127">
    <property type="component" value="Unassembled WGS sequence"/>
</dbReference>
<dbReference type="PANTHER" id="PTHR43658">
    <property type="entry name" value="SHORT-CHAIN DEHYDROGENASE/REDUCTASE"/>
    <property type="match status" value="1"/>
</dbReference>
<dbReference type="Gene3D" id="3.40.50.720">
    <property type="entry name" value="NAD(P)-binding Rossmann-like Domain"/>
    <property type="match status" value="1"/>
</dbReference>
<dbReference type="InterPro" id="IPR036291">
    <property type="entry name" value="NAD(P)-bd_dom_sf"/>
</dbReference>
<comment type="similarity">
    <text evidence="1 3">Belongs to the short-chain dehydrogenases/reductases (SDR) family.</text>
</comment>
<dbReference type="SUPFAM" id="SSF51735">
    <property type="entry name" value="NAD(P)-binding Rossmann-fold domains"/>
    <property type="match status" value="1"/>
</dbReference>
<evidence type="ECO:0000256" key="3">
    <source>
        <dbReference type="RuleBase" id="RU000363"/>
    </source>
</evidence>
<dbReference type="EMBL" id="BMNE01000003">
    <property type="protein sequence ID" value="GGN80604.1"/>
    <property type="molecule type" value="Genomic_DNA"/>
</dbReference>
<proteinExistence type="inferred from homology"/>
<accession>A0ABQ2KFF0</accession>
<keyword evidence="6" id="KW-1185">Reference proteome</keyword>
<dbReference type="InterPro" id="IPR020904">
    <property type="entry name" value="Sc_DH/Rdtase_CS"/>
</dbReference>